<accession>A0A1I2ZUS9</accession>
<reference evidence="2" key="1">
    <citation type="submission" date="2016-10" db="EMBL/GenBank/DDBJ databases">
        <authorList>
            <person name="Varghese N."/>
            <person name="Submissions S."/>
        </authorList>
    </citation>
    <scope>NUCLEOTIDE SEQUENCE [LARGE SCALE GENOMIC DNA]</scope>
    <source>
        <strain evidence="2">DSM 17038</strain>
    </source>
</reference>
<keyword evidence="2" id="KW-1185">Reference proteome</keyword>
<dbReference type="AlphaFoldDB" id="A0A1I2ZUS9"/>
<sequence length="72" mass="8539">MLTMDKIHDIRFRFFVKGENISQIADALHLDWKTVQKYVDMADFNKPAPKPASEQRFCPKLDPYKPTIDKWL</sequence>
<organism evidence="1 2">
    <name type="scientific">Desulfotruncus arcticus DSM 17038</name>
    <dbReference type="NCBI Taxonomy" id="1121424"/>
    <lineage>
        <taxon>Bacteria</taxon>
        <taxon>Bacillati</taxon>
        <taxon>Bacillota</taxon>
        <taxon>Clostridia</taxon>
        <taxon>Eubacteriales</taxon>
        <taxon>Desulfallaceae</taxon>
        <taxon>Desulfotruncus</taxon>
    </lineage>
</organism>
<dbReference type="Proteomes" id="UP000199337">
    <property type="component" value="Unassembled WGS sequence"/>
</dbReference>
<dbReference type="EMBL" id="FOOX01000040">
    <property type="protein sequence ID" value="SFH41548.1"/>
    <property type="molecule type" value="Genomic_DNA"/>
</dbReference>
<evidence type="ECO:0000313" key="1">
    <source>
        <dbReference type="EMBL" id="SFH41548.1"/>
    </source>
</evidence>
<proteinExistence type="predicted"/>
<evidence type="ECO:0008006" key="3">
    <source>
        <dbReference type="Google" id="ProtNLM"/>
    </source>
</evidence>
<evidence type="ECO:0000313" key="2">
    <source>
        <dbReference type="Proteomes" id="UP000199337"/>
    </source>
</evidence>
<protein>
    <recommendedName>
        <fullName evidence="3">HTH IS21-type domain-containing protein</fullName>
    </recommendedName>
</protein>
<name>A0A1I2ZUS9_9FIRM</name>
<feature type="non-terminal residue" evidence="1">
    <location>
        <position position="72"/>
    </location>
</feature>
<gene>
    <name evidence="1" type="ORF">SAMN05660649_05123</name>
</gene>